<name>A0AAD3XGD0_NEPGR</name>
<dbReference type="Proteomes" id="UP001279734">
    <property type="component" value="Unassembled WGS sequence"/>
</dbReference>
<dbReference type="AlphaFoldDB" id="A0AAD3XGD0"/>
<proteinExistence type="predicted"/>
<reference evidence="1" key="1">
    <citation type="submission" date="2023-05" db="EMBL/GenBank/DDBJ databases">
        <title>Nepenthes gracilis genome sequencing.</title>
        <authorList>
            <person name="Fukushima K."/>
        </authorList>
    </citation>
    <scope>NUCLEOTIDE SEQUENCE</scope>
    <source>
        <strain evidence="1">SING2019-196</strain>
    </source>
</reference>
<evidence type="ECO:0000313" key="1">
    <source>
        <dbReference type="EMBL" id="GMH03523.1"/>
    </source>
</evidence>
<accession>A0AAD3XGD0</accession>
<organism evidence="1 2">
    <name type="scientific">Nepenthes gracilis</name>
    <name type="common">Slender pitcher plant</name>
    <dbReference type="NCBI Taxonomy" id="150966"/>
    <lineage>
        <taxon>Eukaryota</taxon>
        <taxon>Viridiplantae</taxon>
        <taxon>Streptophyta</taxon>
        <taxon>Embryophyta</taxon>
        <taxon>Tracheophyta</taxon>
        <taxon>Spermatophyta</taxon>
        <taxon>Magnoliopsida</taxon>
        <taxon>eudicotyledons</taxon>
        <taxon>Gunneridae</taxon>
        <taxon>Pentapetalae</taxon>
        <taxon>Caryophyllales</taxon>
        <taxon>Nepenthaceae</taxon>
        <taxon>Nepenthes</taxon>
    </lineage>
</organism>
<comment type="caution">
    <text evidence="1">The sequence shown here is derived from an EMBL/GenBank/DDBJ whole genome shotgun (WGS) entry which is preliminary data.</text>
</comment>
<protein>
    <submittedName>
        <fullName evidence="1">Uncharacterized protein</fullName>
    </submittedName>
</protein>
<dbReference type="EMBL" id="BSYO01000004">
    <property type="protein sequence ID" value="GMH03523.1"/>
    <property type="molecule type" value="Genomic_DNA"/>
</dbReference>
<keyword evidence="2" id="KW-1185">Reference proteome</keyword>
<evidence type="ECO:0000313" key="2">
    <source>
        <dbReference type="Proteomes" id="UP001279734"/>
    </source>
</evidence>
<sequence>MIYELLDEWSNWHSTSPDVNNAMAIKSVCLLSWPLMFWGLSCCCNLNSSLDFGRLYATIQSCPKYSFKGFPRGLLRCMWSSSIEASVSATSMEAAENDVPQALSQIIDLDFRTGIVSCDFVKDMQIDEALG</sequence>
<gene>
    <name evidence="1" type="ORF">Nepgr_005362</name>
</gene>